<dbReference type="RefSeq" id="WP_311545554.1">
    <property type="nucleotide sequence ID" value="NZ_JAVREK010000012.1"/>
</dbReference>
<organism evidence="2 3">
    <name type="scientific">Streptomonospora wellingtoniae</name>
    <dbReference type="NCBI Taxonomy" id="3075544"/>
    <lineage>
        <taxon>Bacteria</taxon>
        <taxon>Bacillati</taxon>
        <taxon>Actinomycetota</taxon>
        <taxon>Actinomycetes</taxon>
        <taxon>Streptosporangiales</taxon>
        <taxon>Nocardiopsidaceae</taxon>
        <taxon>Streptomonospora</taxon>
    </lineage>
</organism>
<keyword evidence="1" id="KW-0812">Transmembrane</keyword>
<protein>
    <submittedName>
        <fullName evidence="2">Uncharacterized protein</fullName>
    </submittedName>
</protein>
<evidence type="ECO:0000256" key="1">
    <source>
        <dbReference type="SAM" id="Phobius"/>
    </source>
</evidence>
<proteinExistence type="predicted"/>
<reference evidence="3" key="1">
    <citation type="submission" date="2023-07" db="EMBL/GenBank/DDBJ databases">
        <title>30 novel species of actinomycetes from the DSMZ collection.</title>
        <authorList>
            <person name="Nouioui I."/>
        </authorList>
    </citation>
    <scope>NUCLEOTIDE SEQUENCE [LARGE SCALE GENOMIC DNA]</scope>
    <source>
        <strain evidence="3">DSM 45055</strain>
    </source>
</reference>
<name>A0ABU2KVJ0_9ACTN</name>
<keyword evidence="1" id="KW-0472">Membrane</keyword>
<feature type="transmembrane region" description="Helical" evidence="1">
    <location>
        <begin position="44"/>
        <end position="62"/>
    </location>
</feature>
<dbReference type="Proteomes" id="UP001183226">
    <property type="component" value="Unassembled WGS sequence"/>
</dbReference>
<keyword evidence="1" id="KW-1133">Transmembrane helix</keyword>
<evidence type="ECO:0000313" key="2">
    <source>
        <dbReference type="EMBL" id="MDT0303068.1"/>
    </source>
</evidence>
<sequence>MDRESGSGGGRRRQGLAWWGVLGLAALGLPRAVAHDLDLVGPGVNTALVFAPVVVWIAVAVLGRLPRPAFALLAVGAVYGLLLGVAHQVLWDQGFAGAQPELGGNLAGVLSPAVESAAVRTAAFVSSVAAGVLVGAVSGAAAWLLVRLMPGRSRT</sequence>
<dbReference type="EMBL" id="JAVREK010000012">
    <property type="protein sequence ID" value="MDT0303068.1"/>
    <property type="molecule type" value="Genomic_DNA"/>
</dbReference>
<feature type="transmembrane region" description="Helical" evidence="1">
    <location>
        <begin position="122"/>
        <end position="146"/>
    </location>
</feature>
<feature type="transmembrane region" description="Helical" evidence="1">
    <location>
        <begin position="69"/>
        <end position="90"/>
    </location>
</feature>
<accession>A0ABU2KVJ0</accession>
<evidence type="ECO:0000313" key="3">
    <source>
        <dbReference type="Proteomes" id="UP001183226"/>
    </source>
</evidence>
<gene>
    <name evidence="2" type="ORF">RM446_13175</name>
</gene>
<comment type="caution">
    <text evidence="2">The sequence shown here is derived from an EMBL/GenBank/DDBJ whole genome shotgun (WGS) entry which is preliminary data.</text>
</comment>
<keyword evidence="3" id="KW-1185">Reference proteome</keyword>